<evidence type="ECO:0000256" key="2">
    <source>
        <dbReference type="ARBA" id="ARBA00007520"/>
    </source>
</evidence>
<dbReference type="Proteomes" id="UP000007304">
    <property type="component" value="Unassembled WGS sequence"/>
</dbReference>
<comment type="subcellular location">
    <subcellularLocation>
        <location evidence="1">Membrane</location>
        <topology evidence="1">Multi-pass membrane protein</topology>
    </subcellularLocation>
</comment>
<dbReference type="GeneID" id="20311565"/>
<evidence type="ECO:0000256" key="5">
    <source>
        <dbReference type="ARBA" id="ARBA00023136"/>
    </source>
</evidence>
<dbReference type="OrthoDB" id="10021397at2759"/>
<evidence type="ECO:0000259" key="8">
    <source>
        <dbReference type="PROSITE" id="PS50850"/>
    </source>
</evidence>
<dbReference type="InParanoid" id="H6C523"/>
<name>H6C523_EXODN</name>
<evidence type="ECO:0000256" key="4">
    <source>
        <dbReference type="ARBA" id="ARBA00022989"/>
    </source>
</evidence>
<feature type="region of interest" description="Disordered" evidence="6">
    <location>
        <begin position="561"/>
        <end position="613"/>
    </location>
</feature>
<dbReference type="InterPro" id="IPR011701">
    <property type="entry name" value="MFS"/>
</dbReference>
<proteinExistence type="inferred from homology"/>
<evidence type="ECO:0000256" key="6">
    <source>
        <dbReference type="SAM" id="MobiDB-lite"/>
    </source>
</evidence>
<evidence type="ECO:0000256" key="1">
    <source>
        <dbReference type="ARBA" id="ARBA00004141"/>
    </source>
</evidence>
<feature type="transmembrane region" description="Helical" evidence="7">
    <location>
        <begin position="63"/>
        <end position="89"/>
    </location>
</feature>
<dbReference type="GO" id="GO:0022857">
    <property type="term" value="F:transmembrane transporter activity"/>
    <property type="evidence" value="ECO:0007669"/>
    <property type="project" value="InterPro"/>
</dbReference>
<keyword evidence="4 7" id="KW-1133">Transmembrane helix</keyword>
<evidence type="ECO:0000256" key="3">
    <source>
        <dbReference type="ARBA" id="ARBA00022692"/>
    </source>
</evidence>
<sequence>MESFRRRLKLSTVRRETIPSPVEAMESSPPTAPVPPASNPESITDNAPSTAEEPDQYLSPRPLMVMIASLFLIAIMITRDLSILATAIPRITDHFHTIADIGWYAAAYMLTNSALQPLTGKAYTYFSLKYTFLFFVALFELGSLICAVAQSSTMLVVGRAVAGMGGSGLLNGATIILGVAAPPDQRPMLMGLLMSMAGVGQLAGPLIGGALTQHASWRWCFWINLPVGGVTLLVMLFIKFPPYKARKASWTIRDVIHDFDIIGFSIFAPACVMLLLALEWGGSTYSWSSAIILGLLCGCAGAFVAFSIWEYYHGDAAMIPASLVGNRVVYSSMITTFFQFGSLIIFSYYMPLWFQVSKSASPTMSGVYTLPTFGAQITTVIIAGALVTRLGYPMPFAVVGSALATVSAGLMSTLDIHAGAGKWVGYQIINGVGRGLSIQQPIQAVQAVVKPDMIATATSNVMWAQTFGGAICIGLAQTAFLNLLRSALKTRAPGVDASNLIAAGATDFLGKIARSGNQELLRGVLLAYNQAIAHTFYLAAGCAVASVVSCLGIGKTKLESNKNKKNAPQAEDEEKGLPDTTGNIHKPAKSDEKEKAPTLDGSVDSRSSKEPAN</sequence>
<feature type="transmembrane region" description="Helical" evidence="7">
    <location>
        <begin position="156"/>
        <end position="181"/>
    </location>
</feature>
<evidence type="ECO:0000313" key="9">
    <source>
        <dbReference type="EMBL" id="EHY58924.1"/>
    </source>
</evidence>
<dbReference type="InterPro" id="IPR036259">
    <property type="entry name" value="MFS_trans_sf"/>
</dbReference>
<feature type="transmembrane region" description="Helical" evidence="7">
    <location>
        <begin position="368"/>
        <end position="387"/>
    </location>
</feature>
<evidence type="ECO:0000256" key="7">
    <source>
        <dbReference type="SAM" id="Phobius"/>
    </source>
</evidence>
<dbReference type="Gene3D" id="1.20.1250.20">
    <property type="entry name" value="MFS general substrate transporter like domains"/>
    <property type="match status" value="2"/>
</dbReference>
<dbReference type="VEuPathDB" id="FungiDB:HMPREF1120_06926"/>
<feature type="transmembrane region" description="Helical" evidence="7">
    <location>
        <begin position="101"/>
        <end position="118"/>
    </location>
</feature>
<dbReference type="eggNOG" id="KOG0254">
    <property type="taxonomic scope" value="Eukaryota"/>
</dbReference>
<keyword evidence="3 7" id="KW-0812">Transmembrane</keyword>
<feature type="transmembrane region" description="Helical" evidence="7">
    <location>
        <begin position="259"/>
        <end position="278"/>
    </location>
</feature>
<feature type="transmembrane region" description="Helical" evidence="7">
    <location>
        <begin position="130"/>
        <end position="150"/>
    </location>
</feature>
<feature type="transmembrane region" description="Helical" evidence="7">
    <location>
        <begin position="394"/>
        <end position="414"/>
    </location>
</feature>
<feature type="transmembrane region" description="Helical" evidence="7">
    <location>
        <begin position="188"/>
        <end position="207"/>
    </location>
</feature>
<reference evidence="9" key="1">
    <citation type="submission" date="2011-07" db="EMBL/GenBank/DDBJ databases">
        <title>The Genome Sequence of Exophiala (Wangiella) dermatitidis NIH/UT8656.</title>
        <authorList>
            <consortium name="The Broad Institute Genome Sequencing Platform"/>
            <person name="Cuomo C."/>
            <person name="Wang Z."/>
            <person name="Hunicke-Smith S."/>
            <person name="Szanislo P.J."/>
            <person name="Earl A."/>
            <person name="Young S.K."/>
            <person name="Zeng Q."/>
            <person name="Gargeya S."/>
            <person name="Fitzgerald M."/>
            <person name="Haas B."/>
            <person name="Abouelleil A."/>
            <person name="Alvarado L."/>
            <person name="Arachchi H.M."/>
            <person name="Berlin A."/>
            <person name="Brown A."/>
            <person name="Chapman S.B."/>
            <person name="Chen Z."/>
            <person name="Dunbar C."/>
            <person name="Freedman E."/>
            <person name="Gearin G."/>
            <person name="Gellesch M."/>
            <person name="Goldberg J."/>
            <person name="Griggs A."/>
            <person name="Gujja S."/>
            <person name="Heiman D."/>
            <person name="Howarth C."/>
            <person name="Larson L."/>
            <person name="Lui A."/>
            <person name="MacDonald P.J.P."/>
            <person name="Montmayeur A."/>
            <person name="Murphy C."/>
            <person name="Neiman D."/>
            <person name="Pearson M."/>
            <person name="Priest M."/>
            <person name="Roberts A."/>
            <person name="Saif S."/>
            <person name="Shea T."/>
            <person name="Shenoy N."/>
            <person name="Sisk P."/>
            <person name="Stolte C."/>
            <person name="Sykes S."/>
            <person name="Wortman J."/>
            <person name="Nusbaum C."/>
            <person name="Birren B."/>
        </authorList>
    </citation>
    <scope>NUCLEOTIDE SEQUENCE</scope>
    <source>
        <strain evidence="9">NIH/UT8656</strain>
    </source>
</reference>
<feature type="transmembrane region" description="Helical" evidence="7">
    <location>
        <begin position="462"/>
        <end position="484"/>
    </location>
</feature>
<evidence type="ECO:0000313" key="10">
    <source>
        <dbReference type="Proteomes" id="UP000007304"/>
    </source>
</evidence>
<gene>
    <name evidence="9" type="ORF">HMPREF1120_06926</name>
</gene>
<dbReference type="EMBL" id="JH226135">
    <property type="protein sequence ID" value="EHY58924.1"/>
    <property type="molecule type" value="Genomic_DNA"/>
</dbReference>
<dbReference type="Pfam" id="PF07690">
    <property type="entry name" value="MFS_1"/>
    <property type="match status" value="1"/>
</dbReference>
<dbReference type="HOGENOM" id="CLU_000960_22_1_1"/>
<organism evidence="9 10">
    <name type="scientific">Exophiala dermatitidis (strain ATCC 34100 / CBS 525.76 / NIH/UT8656)</name>
    <name type="common">Black yeast</name>
    <name type="synonym">Wangiella dermatitidis</name>
    <dbReference type="NCBI Taxonomy" id="858893"/>
    <lineage>
        <taxon>Eukaryota</taxon>
        <taxon>Fungi</taxon>
        <taxon>Dikarya</taxon>
        <taxon>Ascomycota</taxon>
        <taxon>Pezizomycotina</taxon>
        <taxon>Eurotiomycetes</taxon>
        <taxon>Chaetothyriomycetidae</taxon>
        <taxon>Chaetothyriales</taxon>
        <taxon>Herpotrichiellaceae</taxon>
        <taxon>Exophiala</taxon>
    </lineage>
</organism>
<dbReference type="PANTHER" id="PTHR23501:SF193">
    <property type="entry name" value="MULTIDRUG TRANSPORTER, PUTATIVE (AFU_ORTHOLOGUE AFUA_8G00940)-RELATED"/>
    <property type="match status" value="1"/>
</dbReference>
<feature type="transmembrane region" description="Helical" evidence="7">
    <location>
        <begin position="284"/>
        <end position="308"/>
    </location>
</feature>
<dbReference type="SUPFAM" id="SSF103473">
    <property type="entry name" value="MFS general substrate transporter"/>
    <property type="match status" value="1"/>
</dbReference>
<accession>H6C523</accession>
<feature type="transmembrane region" description="Helical" evidence="7">
    <location>
        <begin position="219"/>
        <end position="238"/>
    </location>
</feature>
<dbReference type="AlphaFoldDB" id="H6C523"/>
<feature type="domain" description="Major facilitator superfamily (MFS) profile" evidence="8">
    <location>
        <begin position="66"/>
        <end position="558"/>
    </location>
</feature>
<keyword evidence="5 7" id="KW-0472">Membrane</keyword>
<feature type="transmembrane region" description="Helical" evidence="7">
    <location>
        <begin position="328"/>
        <end position="348"/>
    </location>
</feature>
<dbReference type="CDD" id="cd17502">
    <property type="entry name" value="MFS_Azr1_MDR_like"/>
    <property type="match status" value="1"/>
</dbReference>
<dbReference type="InterPro" id="IPR020846">
    <property type="entry name" value="MFS_dom"/>
</dbReference>
<dbReference type="RefSeq" id="XP_009159385.1">
    <property type="nucleotide sequence ID" value="XM_009161137.1"/>
</dbReference>
<dbReference type="PROSITE" id="PS50850">
    <property type="entry name" value="MFS"/>
    <property type="match status" value="1"/>
</dbReference>
<dbReference type="FunCoup" id="H6C523">
    <property type="interactions" value="52"/>
</dbReference>
<dbReference type="OMA" id="MFLLAVE"/>
<protein>
    <submittedName>
        <fullName evidence="9">DNA repair protein RAD50</fullName>
    </submittedName>
</protein>
<feature type="region of interest" description="Disordered" evidence="6">
    <location>
        <begin position="1"/>
        <end position="55"/>
    </location>
</feature>
<dbReference type="PANTHER" id="PTHR23501">
    <property type="entry name" value="MAJOR FACILITATOR SUPERFAMILY"/>
    <property type="match status" value="1"/>
</dbReference>
<feature type="compositionally biased region" description="Basic and acidic residues" evidence="6">
    <location>
        <begin position="588"/>
        <end position="597"/>
    </location>
</feature>
<keyword evidence="10" id="KW-1185">Reference proteome</keyword>
<comment type="similarity">
    <text evidence="2">Belongs to the major facilitator superfamily. TCR/Tet family.</text>
</comment>
<dbReference type="GO" id="GO:0005886">
    <property type="term" value="C:plasma membrane"/>
    <property type="evidence" value="ECO:0007669"/>
    <property type="project" value="TreeGrafter"/>
</dbReference>